<dbReference type="InterPro" id="IPR010719">
    <property type="entry name" value="MnmM_MeTrfase"/>
</dbReference>
<keyword evidence="1" id="KW-0489">Methyltransferase</keyword>
<dbReference type="GO" id="GO:0032259">
    <property type="term" value="P:methylation"/>
    <property type="evidence" value="ECO:0007669"/>
    <property type="project" value="UniProtKB-KW"/>
</dbReference>
<dbReference type="KEGG" id="kpul:GXN76_02910"/>
<dbReference type="CDD" id="cd02440">
    <property type="entry name" value="AdoMet_MTases"/>
    <property type="match status" value="1"/>
</dbReference>
<dbReference type="PANTHER" id="PTHR35276">
    <property type="entry name" value="S-ADENOSYL-L-METHIONINE-DEPENDENT METHYLTRANSFERASES SUPERFAMILY PROTEIN"/>
    <property type="match status" value="1"/>
</dbReference>
<dbReference type="Gene3D" id="3.40.50.150">
    <property type="entry name" value="Vaccinia Virus protein VP39"/>
    <property type="match status" value="1"/>
</dbReference>
<dbReference type="PANTHER" id="PTHR35276:SF1">
    <property type="entry name" value="TRNA (MNM(5)S(2)U34)-METHYLTRANSFERASE, CHLOROPLASTIC"/>
    <property type="match status" value="1"/>
</dbReference>
<accession>A0A7D3Y086</accession>
<gene>
    <name evidence="1" type="ORF">GXN76_02910</name>
</gene>
<reference evidence="1 2" key="1">
    <citation type="submission" date="2020-01" db="EMBL/GenBank/DDBJ databases">
        <authorList>
            <person name="Gulvik C.A."/>
            <person name="Batra D.G."/>
        </authorList>
    </citation>
    <scope>NUCLEOTIDE SEQUENCE [LARGE SCALE GENOMIC DNA]</scope>
    <source>
        <strain evidence="1 2">W9323</strain>
    </source>
</reference>
<sequence length="190" mass="20735">MSLPSILTMAHNLIQSAVGPGDIAIDATAGNGHDTLFLARLVGNTGQVFSFDIQNEALANSKKRLQEAGLSNRVTFVHAGHEEMIAHIQAHNRKSPIRGIMFNLGYLPKGDPQIITRPASTLRALKQSLELLDAGGMLTVVFYTGHPGGTEEARTALSFLESLTSKQYQIIRYEMLNRNHAPFLVAVYIP</sequence>
<proteinExistence type="predicted"/>
<evidence type="ECO:0000313" key="2">
    <source>
        <dbReference type="Proteomes" id="UP000503088"/>
    </source>
</evidence>
<evidence type="ECO:0000313" key="1">
    <source>
        <dbReference type="EMBL" id="QKG83523.1"/>
    </source>
</evidence>
<dbReference type="Proteomes" id="UP000503088">
    <property type="component" value="Chromosome"/>
</dbReference>
<dbReference type="RefSeq" id="WP_173220341.1">
    <property type="nucleotide sequence ID" value="NZ_CP048104.1"/>
</dbReference>
<name>A0A7D3Y086_9BACL</name>
<keyword evidence="1" id="KW-0808">Transferase</keyword>
<dbReference type="Pfam" id="PF06962">
    <property type="entry name" value="rRNA_methylase"/>
    <property type="match status" value="1"/>
</dbReference>
<dbReference type="GO" id="GO:0008168">
    <property type="term" value="F:methyltransferase activity"/>
    <property type="evidence" value="ECO:0007669"/>
    <property type="project" value="UniProtKB-KW"/>
</dbReference>
<keyword evidence="2" id="KW-1185">Reference proteome</keyword>
<protein>
    <submittedName>
        <fullName evidence="1">Methyltransferase domain-containing protein</fullName>
    </submittedName>
</protein>
<dbReference type="InterPro" id="IPR029063">
    <property type="entry name" value="SAM-dependent_MTases_sf"/>
</dbReference>
<organism evidence="1 2">
    <name type="scientific">Kroppenstedtia pulmonis</name>
    <dbReference type="NCBI Taxonomy" id="1380685"/>
    <lineage>
        <taxon>Bacteria</taxon>
        <taxon>Bacillati</taxon>
        <taxon>Bacillota</taxon>
        <taxon>Bacilli</taxon>
        <taxon>Bacillales</taxon>
        <taxon>Thermoactinomycetaceae</taxon>
        <taxon>Kroppenstedtia</taxon>
    </lineage>
</organism>
<dbReference type="EMBL" id="CP048104">
    <property type="protein sequence ID" value="QKG83523.1"/>
    <property type="molecule type" value="Genomic_DNA"/>
</dbReference>
<dbReference type="AlphaFoldDB" id="A0A7D3Y086"/>
<dbReference type="SUPFAM" id="SSF53335">
    <property type="entry name" value="S-adenosyl-L-methionine-dependent methyltransferases"/>
    <property type="match status" value="1"/>
</dbReference>